<evidence type="ECO:0000313" key="3">
    <source>
        <dbReference type="Proteomes" id="UP001316803"/>
    </source>
</evidence>
<feature type="domain" description="Gfd2/YDR514C-like C-terminal" evidence="1">
    <location>
        <begin position="19"/>
        <end position="217"/>
    </location>
</feature>
<dbReference type="AlphaFoldDB" id="A0AAN8I7I6"/>
<name>A0AAN8I7I6_9EURO</name>
<sequence>MESLSDLMQYQPLSGQKPIFISIDCEALRFPTSTLANGTVIEIGITVFDPESFEPALIDATPEDWLAKFKCADYFILHDRENGRQGKRFRSEAEFCFGSSTMIRNDDAAKVMRRICMNPLELHRAANFDVDIQDVGREIVLVGHAFINEVAYLRKLGYDTKHEVKGAATVDTQLLASESKGQRAGLGRLLHCLGIKATNTHNGGNDAAYTLLALVMMTMRHVHGVESIHELRQKTKSIEPLPLVPTDKTPAPLVYGGTAVAADKLETTSRSKAQALHIAKRMETTSQFARVRPVKETTTHDPMEGQLRLRKTHGIGRADERRQAGLPPPSPCTNCGTGQHWMEDCPVPRKEKSHQPTRQLVRTYPSDKLVKKVWTDGPTQLDETCSH</sequence>
<protein>
    <recommendedName>
        <fullName evidence="1">Gfd2/YDR514C-like C-terminal domain-containing protein</fullName>
    </recommendedName>
</protein>
<dbReference type="Pfam" id="PF21762">
    <property type="entry name" value="DEDDh_C"/>
    <property type="match status" value="1"/>
</dbReference>
<dbReference type="PANTHER" id="PTHR28083">
    <property type="entry name" value="GOOD FOR FULL DBP5 ACTIVITY PROTEIN 2"/>
    <property type="match status" value="1"/>
</dbReference>
<dbReference type="InterPro" id="IPR040151">
    <property type="entry name" value="Gfd2/YDR514C-like"/>
</dbReference>
<dbReference type="SUPFAM" id="SSF53098">
    <property type="entry name" value="Ribonuclease H-like"/>
    <property type="match status" value="1"/>
</dbReference>
<organism evidence="2 3">
    <name type="scientific">Knufia fluminis</name>
    <dbReference type="NCBI Taxonomy" id="191047"/>
    <lineage>
        <taxon>Eukaryota</taxon>
        <taxon>Fungi</taxon>
        <taxon>Dikarya</taxon>
        <taxon>Ascomycota</taxon>
        <taxon>Pezizomycotina</taxon>
        <taxon>Eurotiomycetes</taxon>
        <taxon>Chaetothyriomycetidae</taxon>
        <taxon>Chaetothyriales</taxon>
        <taxon>Trichomeriaceae</taxon>
        <taxon>Knufia</taxon>
    </lineage>
</organism>
<proteinExistence type="predicted"/>
<keyword evidence="3" id="KW-1185">Reference proteome</keyword>
<dbReference type="InterPro" id="IPR048519">
    <property type="entry name" value="Gfd2/YDR514C-like_C"/>
</dbReference>
<comment type="caution">
    <text evidence="2">The sequence shown here is derived from an EMBL/GenBank/DDBJ whole genome shotgun (WGS) entry which is preliminary data.</text>
</comment>
<evidence type="ECO:0000313" key="2">
    <source>
        <dbReference type="EMBL" id="KAK5958247.1"/>
    </source>
</evidence>
<dbReference type="InterPro" id="IPR012337">
    <property type="entry name" value="RNaseH-like_sf"/>
</dbReference>
<dbReference type="EMBL" id="JAKLMC020000001">
    <property type="protein sequence ID" value="KAK5958247.1"/>
    <property type="molecule type" value="Genomic_DNA"/>
</dbReference>
<evidence type="ECO:0000259" key="1">
    <source>
        <dbReference type="Pfam" id="PF21762"/>
    </source>
</evidence>
<accession>A0AAN8I7I6</accession>
<reference evidence="2 3" key="1">
    <citation type="submission" date="2022-12" db="EMBL/GenBank/DDBJ databases">
        <title>Genomic features and morphological characterization of a novel Knufia sp. strain isolated from spacecraft assembly facility.</title>
        <authorList>
            <person name="Teixeira M."/>
            <person name="Chander A.M."/>
            <person name="Stajich J.E."/>
            <person name="Venkateswaran K."/>
        </authorList>
    </citation>
    <scope>NUCLEOTIDE SEQUENCE [LARGE SCALE GENOMIC DNA]</scope>
    <source>
        <strain evidence="2 3">FJI-L2-BK-P2</strain>
    </source>
</reference>
<dbReference type="GO" id="GO:0005634">
    <property type="term" value="C:nucleus"/>
    <property type="evidence" value="ECO:0007669"/>
    <property type="project" value="TreeGrafter"/>
</dbReference>
<gene>
    <name evidence="2" type="ORF">OHC33_000089</name>
</gene>
<dbReference type="PANTHER" id="PTHR28083:SF1">
    <property type="entry name" value="GOOD FOR FULL DBP5 ACTIVITY PROTEIN 2"/>
    <property type="match status" value="1"/>
</dbReference>
<dbReference type="Proteomes" id="UP001316803">
    <property type="component" value="Unassembled WGS sequence"/>
</dbReference>